<dbReference type="Proteomes" id="UP000653454">
    <property type="component" value="Unassembled WGS sequence"/>
</dbReference>
<accession>A0A8S4FPE0</accession>
<protein>
    <submittedName>
        <fullName evidence="2">(diamondback moth) hypothetical protein</fullName>
    </submittedName>
</protein>
<reference evidence="2" key="1">
    <citation type="submission" date="2020-11" db="EMBL/GenBank/DDBJ databases">
        <authorList>
            <person name="Whiteford S."/>
        </authorList>
    </citation>
    <scope>NUCLEOTIDE SEQUENCE</scope>
</reference>
<gene>
    <name evidence="2" type="ORF">PLXY2_LOCUS9705</name>
</gene>
<comment type="caution">
    <text evidence="2">The sequence shown here is derived from an EMBL/GenBank/DDBJ whole genome shotgun (WGS) entry which is preliminary data.</text>
</comment>
<dbReference type="EMBL" id="CAJHNJ030000039">
    <property type="protein sequence ID" value="CAG9129926.1"/>
    <property type="molecule type" value="Genomic_DNA"/>
</dbReference>
<keyword evidence="3" id="KW-1185">Reference proteome</keyword>
<proteinExistence type="predicted"/>
<name>A0A8S4FPE0_PLUXY</name>
<evidence type="ECO:0000256" key="1">
    <source>
        <dbReference type="SAM" id="MobiDB-lite"/>
    </source>
</evidence>
<sequence>MACPFRRAASQQQFSKGGASGAQKPEMRSRQSSVHLPGPEEEDSDRNTLTLKHLSEALKLLTAPSVSRTGDARGAQSTFCRRRTTHGTKLFDTNAIGVKHRCNNANREF</sequence>
<evidence type="ECO:0000313" key="2">
    <source>
        <dbReference type="EMBL" id="CAG9129926.1"/>
    </source>
</evidence>
<dbReference type="AlphaFoldDB" id="A0A8S4FPE0"/>
<organism evidence="2 3">
    <name type="scientific">Plutella xylostella</name>
    <name type="common">Diamondback moth</name>
    <name type="synonym">Plutella maculipennis</name>
    <dbReference type="NCBI Taxonomy" id="51655"/>
    <lineage>
        <taxon>Eukaryota</taxon>
        <taxon>Metazoa</taxon>
        <taxon>Ecdysozoa</taxon>
        <taxon>Arthropoda</taxon>
        <taxon>Hexapoda</taxon>
        <taxon>Insecta</taxon>
        <taxon>Pterygota</taxon>
        <taxon>Neoptera</taxon>
        <taxon>Endopterygota</taxon>
        <taxon>Lepidoptera</taxon>
        <taxon>Glossata</taxon>
        <taxon>Ditrysia</taxon>
        <taxon>Yponomeutoidea</taxon>
        <taxon>Plutellidae</taxon>
        <taxon>Plutella</taxon>
    </lineage>
</organism>
<evidence type="ECO:0000313" key="3">
    <source>
        <dbReference type="Proteomes" id="UP000653454"/>
    </source>
</evidence>
<feature type="region of interest" description="Disordered" evidence="1">
    <location>
        <begin position="1"/>
        <end position="46"/>
    </location>
</feature>